<dbReference type="InterPro" id="IPR017871">
    <property type="entry name" value="ABC_transporter-like_CS"/>
</dbReference>
<dbReference type="EC" id="7.-.-.-" evidence="8"/>
<dbReference type="PROSITE" id="PS00211">
    <property type="entry name" value="ABC_TRANSPORTER_1"/>
    <property type="match status" value="1"/>
</dbReference>
<dbReference type="InterPro" id="IPR015856">
    <property type="entry name" value="ABC_transpr_CbiO/EcfA_su"/>
</dbReference>
<dbReference type="PANTHER" id="PTHR43553:SF27">
    <property type="entry name" value="ENERGY-COUPLING FACTOR TRANSPORTER ATP-BINDING PROTEIN ECFA2"/>
    <property type="match status" value="1"/>
</dbReference>
<keyword evidence="6" id="KW-1278">Translocase</keyword>
<evidence type="ECO:0000259" key="9">
    <source>
        <dbReference type="PROSITE" id="PS50893"/>
    </source>
</evidence>
<evidence type="ECO:0000313" key="12">
    <source>
        <dbReference type="Proteomes" id="UP000293854"/>
    </source>
</evidence>
<comment type="similarity">
    <text evidence="8">Belongs to the ABC transporter superfamily. Energy-coupling factor EcfA family.</text>
</comment>
<keyword evidence="5 8" id="KW-0067">ATP-binding</keyword>
<dbReference type="GO" id="GO:0042626">
    <property type="term" value="F:ATPase-coupled transmembrane transporter activity"/>
    <property type="evidence" value="ECO:0007669"/>
    <property type="project" value="TreeGrafter"/>
</dbReference>
<name>A0A143PDF7_9STAP</name>
<dbReference type="Pfam" id="PF00005">
    <property type="entry name" value="ABC_tran"/>
    <property type="match status" value="1"/>
</dbReference>
<accession>A0A143PDF7</accession>
<proteinExistence type="inferred from homology"/>
<reference evidence="11 12" key="1">
    <citation type="submission" date="2018-11" db="EMBL/GenBank/DDBJ databases">
        <title>Genomic profiling of Staphylococcus species from a Poultry farm system in KwaZulu-Natal, South Africa.</title>
        <authorList>
            <person name="Amoako D.G."/>
            <person name="Somboro A.M."/>
            <person name="Abia A.L.K."/>
            <person name="Bester L.A."/>
            <person name="Essack S.Y."/>
        </authorList>
    </citation>
    <scope>NUCLEOTIDE SEQUENCE [LARGE SCALE GENOMIC DNA]</scope>
    <source>
        <strain evidence="11 12">SA11</strain>
    </source>
</reference>
<dbReference type="Gene3D" id="3.40.50.300">
    <property type="entry name" value="P-loop containing nucleotide triphosphate hydrolases"/>
    <property type="match status" value="1"/>
</dbReference>
<dbReference type="SMART" id="SM00382">
    <property type="entry name" value="AAA"/>
    <property type="match status" value="1"/>
</dbReference>
<keyword evidence="3 8" id="KW-1003">Cell membrane</keyword>
<organism evidence="11 12">
    <name type="scientific">Staphylococcus condimenti</name>
    <dbReference type="NCBI Taxonomy" id="70255"/>
    <lineage>
        <taxon>Bacteria</taxon>
        <taxon>Bacillati</taxon>
        <taxon>Bacillota</taxon>
        <taxon>Bacilli</taxon>
        <taxon>Bacillales</taxon>
        <taxon>Staphylococcaceae</taxon>
        <taxon>Staphylococcus</taxon>
    </lineage>
</organism>
<dbReference type="InterPro" id="IPR027417">
    <property type="entry name" value="P-loop_NTPase"/>
</dbReference>
<comment type="subcellular location">
    <subcellularLocation>
        <location evidence="1 8">Cell membrane</location>
        <topology evidence="1 8">Peripheral membrane protein</topology>
    </subcellularLocation>
</comment>
<keyword evidence="4 8" id="KW-0547">Nucleotide-binding</keyword>
<protein>
    <recommendedName>
        <fullName evidence="8">Energy-coupling factor transporter ATP-binding protein EcfA2</fullName>
        <ecNumber evidence="8">7.-.-.-</ecNumber>
    </recommendedName>
</protein>
<dbReference type="AlphaFoldDB" id="A0A143PDF7"/>
<dbReference type="FunFam" id="3.40.50.300:FF:000224">
    <property type="entry name" value="Energy-coupling factor transporter ATP-binding protein EcfA"/>
    <property type="match status" value="1"/>
</dbReference>
<evidence type="ECO:0000313" key="11">
    <source>
        <dbReference type="EMBL" id="RZI02785.1"/>
    </source>
</evidence>
<evidence type="ECO:0000256" key="3">
    <source>
        <dbReference type="ARBA" id="ARBA00022475"/>
    </source>
</evidence>
<evidence type="ECO:0000256" key="8">
    <source>
        <dbReference type="RuleBase" id="RU365104"/>
    </source>
</evidence>
<dbReference type="InterPro" id="IPR003439">
    <property type="entry name" value="ABC_transporter-like_ATP-bd"/>
</dbReference>
<evidence type="ECO:0000256" key="6">
    <source>
        <dbReference type="ARBA" id="ARBA00022967"/>
    </source>
</evidence>
<dbReference type="CDD" id="cd03225">
    <property type="entry name" value="ABC_cobalt_CbiO_domain1"/>
    <property type="match status" value="1"/>
</dbReference>
<reference evidence="10 13" key="2">
    <citation type="submission" date="2021-01" db="EMBL/GenBank/DDBJ databases">
        <title>FDA dAtabase for Regulatory Grade micrObial Sequences (FDA-ARGOS): Supporting development and validation of Infectious Disease Dx tests.</title>
        <authorList>
            <person name="Sproer C."/>
            <person name="Gronow S."/>
            <person name="Severitt S."/>
            <person name="Schroder I."/>
            <person name="Tallon L."/>
            <person name="Sadzewicz L."/>
            <person name="Zhao X."/>
            <person name="Boylan J."/>
            <person name="Ott S."/>
            <person name="Bowen H."/>
            <person name="Vavikolanu K."/>
            <person name="Mehta A."/>
            <person name="Aluvathingal J."/>
            <person name="Nadendla S."/>
            <person name="Lowell S."/>
            <person name="Myers T."/>
            <person name="Yan Y."/>
            <person name="Sichtig H."/>
        </authorList>
    </citation>
    <scope>NUCLEOTIDE SEQUENCE [LARGE SCALE GENOMIC DNA]</scope>
    <source>
        <strain evidence="10 13">FDAARGOS_1148</strain>
    </source>
</reference>
<dbReference type="PROSITE" id="PS50893">
    <property type="entry name" value="ABC_TRANSPORTER_2"/>
    <property type="match status" value="1"/>
</dbReference>
<evidence type="ECO:0000256" key="7">
    <source>
        <dbReference type="ARBA" id="ARBA00023136"/>
    </source>
</evidence>
<keyword evidence="13" id="KW-1185">Reference proteome</keyword>
<feature type="domain" description="ABC transporter" evidence="9">
    <location>
        <begin position="3"/>
        <end position="246"/>
    </location>
</feature>
<dbReference type="EMBL" id="RQTE01000086">
    <property type="protein sequence ID" value="RZI02785.1"/>
    <property type="molecule type" value="Genomic_DNA"/>
</dbReference>
<evidence type="ECO:0000313" key="13">
    <source>
        <dbReference type="Proteomes" id="UP000595942"/>
    </source>
</evidence>
<dbReference type="InterPro" id="IPR003593">
    <property type="entry name" value="AAA+_ATPase"/>
</dbReference>
<dbReference type="EMBL" id="CP068073">
    <property type="protein sequence ID" value="QQS81650.1"/>
    <property type="molecule type" value="Genomic_DNA"/>
</dbReference>
<evidence type="ECO:0000256" key="4">
    <source>
        <dbReference type="ARBA" id="ARBA00022741"/>
    </source>
</evidence>
<dbReference type="Proteomes" id="UP000293854">
    <property type="component" value="Unassembled WGS sequence"/>
</dbReference>
<evidence type="ECO:0000313" key="10">
    <source>
        <dbReference type="EMBL" id="QQS81650.1"/>
    </source>
</evidence>
<dbReference type="GeneID" id="93726001"/>
<evidence type="ECO:0000256" key="1">
    <source>
        <dbReference type="ARBA" id="ARBA00004202"/>
    </source>
</evidence>
<keyword evidence="7 8" id="KW-0472">Membrane</keyword>
<comment type="subunit">
    <text evidence="8">Forms a stable energy-coupling factor (ECF) transporter complex composed of 2 membrane-embedded substrate-binding proteins (S component), 2 ATP-binding proteins (A component) and 2 transmembrane proteins (T component).</text>
</comment>
<dbReference type="GO" id="GO:0005524">
    <property type="term" value="F:ATP binding"/>
    <property type="evidence" value="ECO:0007669"/>
    <property type="project" value="UniProtKB-UniRule"/>
</dbReference>
<sequence length="287" mass="33469">MKVNFKDVSYIYQKGTPFEYEALHHIDTHFDEGRYYAIIGQTGSGKSTLIQQFNGLLKPTYGAVELDDLKIMEKTKDKAIRPMRQKIGMVFQFPESQLFEDNVEREILFGPKNFKMDLEHVKDYAYRLLMQLGFDRDIMEKSPFQMSGGQMRKIAIVSILAMDPDVIILDEPTAGLDPKSRVQVMSLFKQLQKDYGKTIVLVTHDMNDVAQYAENVKVMQKGSLMFEGTPRALFGNLERVRDYHLDLPDVVQLQYDFEQKYKTKLPYTALSDEEFIQLYKEWQTHEK</sequence>
<dbReference type="KEGG" id="scv:A4G25_11590"/>
<dbReference type="PANTHER" id="PTHR43553">
    <property type="entry name" value="HEAVY METAL TRANSPORTER"/>
    <property type="match status" value="1"/>
</dbReference>
<dbReference type="NCBIfam" id="NF010166">
    <property type="entry name" value="PRK13646.1"/>
    <property type="match status" value="1"/>
</dbReference>
<dbReference type="InterPro" id="IPR030946">
    <property type="entry name" value="EcfA2"/>
</dbReference>
<keyword evidence="2 8" id="KW-0813">Transport</keyword>
<dbReference type="InterPro" id="IPR050095">
    <property type="entry name" value="ECF_ABC_transporter_ATP-bd"/>
</dbReference>
<dbReference type="OrthoDB" id="9784332at2"/>
<comment type="function">
    <text evidence="8">ATP-binding (A) component of a common energy-coupling factor (ECF) ABC-transporter complex.</text>
</comment>
<dbReference type="NCBIfam" id="TIGR04521">
    <property type="entry name" value="ECF_ATPase_2"/>
    <property type="match status" value="1"/>
</dbReference>
<dbReference type="GO" id="GO:0043190">
    <property type="term" value="C:ATP-binding cassette (ABC) transporter complex"/>
    <property type="evidence" value="ECO:0007669"/>
    <property type="project" value="TreeGrafter"/>
</dbReference>
<dbReference type="GO" id="GO:0015087">
    <property type="term" value="F:cobalt ion transmembrane transporter activity"/>
    <property type="evidence" value="ECO:0007669"/>
    <property type="project" value="UniProtKB-ARBA"/>
</dbReference>
<dbReference type="GO" id="GO:0016887">
    <property type="term" value="F:ATP hydrolysis activity"/>
    <property type="evidence" value="ECO:0007669"/>
    <property type="project" value="InterPro"/>
</dbReference>
<evidence type="ECO:0000256" key="5">
    <source>
        <dbReference type="ARBA" id="ARBA00022840"/>
    </source>
</evidence>
<dbReference type="Proteomes" id="UP000595942">
    <property type="component" value="Chromosome"/>
</dbReference>
<evidence type="ECO:0000256" key="2">
    <source>
        <dbReference type="ARBA" id="ARBA00022448"/>
    </source>
</evidence>
<gene>
    <name evidence="11" type="ORF">EIG99_05130</name>
    <name evidence="10" type="ORF">I6J05_06875</name>
</gene>
<dbReference type="SUPFAM" id="SSF52540">
    <property type="entry name" value="P-loop containing nucleoside triphosphate hydrolases"/>
    <property type="match status" value="1"/>
</dbReference>
<dbReference type="RefSeq" id="WP_047130847.1">
    <property type="nucleotide sequence ID" value="NZ_CP015114.1"/>
</dbReference>